<evidence type="ECO:0000259" key="5">
    <source>
        <dbReference type="Pfam" id="PF01625"/>
    </source>
</evidence>
<dbReference type="PANTHER" id="PTHR42799">
    <property type="entry name" value="MITOCHONDRIAL PEPTIDE METHIONINE SULFOXIDE REDUCTASE"/>
    <property type="match status" value="1"/>
</dbReference>
<name>A0A524RKW3_9CHRO</name>
<proteinExistence type="inferred from homology"/>
<dbReference type="NCBIfam" id="TIGR00401">
    <property type="entry name" value="msrA"/>
    <property type="match status" value="1"/>
</dbReference>
<dbReference type="GO" id="GO:0008113">
    <property type="term" value="F:peptide-methionine (S)-S-oxide reductase activity"/>
    <property type="evidence" value="ECO:0007669"/>
    <property type="project" value="UniProtKB-UniRule"/>
</dbReference>
<feature type="active site" evidence="4">
    <location>
        <position position="59"/>
    </location>
</feature>
<dbReference type="EC" id="1.8.4.11" evidence="4"/>
<dbReference type="Proteomes" id="UP000317990">
    <property type="component" value="Unassembled WGS sequence"/>
</dbReference>
<keyword evidence="1 4" id="KW-0560">Oxidoreductase</keyword>
<comment type="similarity">
    <text evidence="4">Belongs to the MsrA Met sulfoxide reductase family.</text>
</comment>
<dbReference type="HAMAP" id="MF_01401">
    <property type="entry name" value="MsrA"/>
    <property type="match status" value="1"/>
</dbReference>
<dbReference type="SUPFAM" id="SSF55068">
    <property type="entry name" value="Peptide methionine sulfoxide reductase"/>
    <property type="match status" value="1"/>
</dbReference>
<dbReference type="GO" id="GO:0033744">
    <property type="term" value="F:L-methionine:thioredoxin-disulfide S-oxidoreductase activity"/>
    <property type="evidence" value="ECO:0007669"/>
    <property type="project" value="RHEA"/>
</dbReference>
<dbReference type="InterPro" id="IPR050162">
    <property type="entry name" value="MsrA_MetSO_reductase"/>
</dbReference>
<evidence type="ECO:0000313" key="7">
    <source>
        <dbReference type="Proteomes" id="UP000317990"/>
    </source>
</evidence>
<comment type="function">
    <text evidence="4">Has an important function as a repair enzyme for proteins that have been inactivated by oxidation. Catalyzes the reversible oxidation-reduction of methionine sulfoxide in proteins to methionine.</text>
</comment>
<reference evidence="6 7" key="1">
    <citation type="journal article" date="2019" name="mSystems">
        <title>Life at home and on the roam: Genomic adaptions reflect the dual lifestyle of an intracellular, facultative symbiont.</title>
        <authorList>
            <person name="Burgsdorf I."/>
        </authorList>
    </citation>
    <scope>NUCLEOTIDE SEQUENCE [LARGE SCALE GENOMIC DNA]</scope>
    <source>
        <strain evidence="6">277cV</strain>
    </source>
</reference>
<comment type="catalytic activity">
    <reaction evidence="3 4">
        <text>[thioredoxin]-disulfide + L-methionine + H2O = L-methionine (S)-S-oxide + [thioredoxin]-dithiol</text>
        <dbReference type="Rhea" id="RHEA:19993"/>
        <dbReference type="Rhea" id="RHEA-COMP:10698"/>
        <dbReference type="Rhea" id="RHEA-COMP:10700"/>
        <dbReference type="ChEBI" id="CHEBI:15377"/>
        <dbReference type="ChEBI" id="CHEBI:29950"/>
        <dbReference type="ChEBI" id="CHEBI:50058"/>
        <dbReference type="ChEBI" id="CHEBI:57844"/>
        <dbReference type="ChEBI" id="CHEBI:58772"/>
        <dbReference type="EC" id="1.8.4.11"/>
    </reaction>
</comment>
<comment type="caution">
    <text evidence="6">The sequence shown here is derived from an EMBL/GenBank/DDBJ whole genome shotgun (WGS) entry which is preliminary data.</text>
</comment>
<evidence type="ECO:0000313" key="6">
    <source>
        <dbReference type="EMBL" id="TGG90508.1"/>
    </source>
</evidence>
<dbReference type="InterPro" id="IPR036509">
    <property type="entry name" value="Met_Sox_Rdtase_MsrA_sf"/>
</dbReference>
<comment type="catalytic activity">
    <reaction evidence="2 4">
        <text>L-methionyl-[protein] + [thioredoxin]-disulfide + H2O = L-methionyl-(S)-S-oxide-[protein] + [thioredoxin]-dithiol</text>
        <dbReference type="Rhea" id="RHEA:14217"/>
        <dbReference type="Rhea" id="RHEA-COMP:10698"/>
        <dbReference type="Rhea" id="RHEA-COMP:10700"/>
        <dbReference type="Rhea" id="RHEA-COMP:12313"/>
        <dbReference type="Rhea" id="RHEA-COMP:12315"/>
        <dbReference type="ChEBI" id="CHEBI:15377"/>
        <dbReference type="ChEBI" id="CHEBI:16044"/>
        <dbReference type="ChEBI" id="CHEBI:29950"/>
        <dbReference type="ChEBI" id="CHEBI:44120"/>
        <dbReference type="ChEBI" id="CHEBI:50058"/>
        <dbReference type="EC" id="1.8.4.11"/>
    </reaction>
</comment>
<dbReference type="InterPro" id="IPR002569">
    <property type="entry name" value="Met_Sox_Rdtase_MsrA_dom"/>
</dbReference>
<accession>A0A524RKW3</accession>
<dbReference type="Pfam" id="PF01625">
    <property type="entry name" value="PMSR"/>
    <property type="match status" value="1"/>
</dbReference>
<dbReference type="GO" id="GO:0034599">
    <property type="term" value="P:cellular response to oxidative stress"/>
    <property type="evidence" value="ECO:0007669"/>
    <property type="project" value="TreeGrafter"/>
</dbReference>
<evidence type="ECO:0000256" key="3">
    <source>
        <dbReference type="ARBA" id="ARBA00048782"/>
    </source>
</evidence>
<gene>
    <name evidence="4 6" type="primary">msrA</name>
    <name evidence="6" type="ORF">ERJ67_10690</name>
</gene>
<evidence type="ECO:0000256" key="2">
    <source>
        <dbReference type="ARBA" id="ARBA00047806"/>
    </source>
</evidence>
<evidence type="ECO:0000256" key="1">
    <source>
        <dbReference type="ARBA" id="ARBA00023002"/>
    </source>
</evidence>
<dbReference type="Gene3D" id="3.30.1060.10">
    <property type="entry name" value="Peptide methionine sulphoxide reductase MsrA"/>
    <property type="match status" value="1"/>
</dbReference>
<sequence>MFANFATGFGGKGRLVSAAEALPGRGEAIPTAEKHYVLGTPLSGAIPAGHEEAGFGCGCFWGTEKAFWRLPGVFLTATGYQGGHTPNPTYQEVCSGATGHNEVVRVVWNADVVDFSDLLKLFWECHDPTQGMAQGNDRGSQYRSGIYTSTEAQTGKAEASREAYQALLSAAGKGTITTEIVEAVPFFPAEAYHQQYLVKPGSRPYCSASPTAVLLGDFPGADYKLPATVWENYDWSQNHCVLFGPVEPIEIPRNIAD</sequence>
<evidence type="ECO:0000256" key="4">
    <source>
        <dbReference type="HAMAP-Rule" id="MF_01401"/>
    </source>
</evidence>
<dbReference type="PANTHER" id="PTHR42799:SF2">
    <property type="entry name" value="MITOCHONDRIAL PEPTIDE METHIONINE SULFOXIDE REDUCTASE"/>
    <property type="match status" value="1"/>
</dbReference>
<dbReference type="AlphaFoldDB" id="A0A524RKW3"/>
<dbReference type="EMBL" id="SRMO01000087">
    <property type="protein sequence ID" value="TGG90508.1"/>
    <property type="molecule type" value="Genomic_DNA"/>
</dbReference>
<dbReference type="GO" id="GO:0005737">
    <property type="term" value="C:cytoplasm"/>
    <property type="evidence" value="ECO:0007669"/>
    <property type="project" value="TreeGrafter"/>
</dbReference>
<feature type="domain" description="Peptide methionine sulphoxide reductase MsrA" evidence="5">
    <location>
        <begin position="53"/>
        <end position="206"/>
    </location>
</feature>
<organism evidence="6 7">
    <name type="scientific">Aphanocapsa feldmannii 277cV</name>
    <dbReference type="NCBI Taxonomy" id="2507553"/>
    <lineage>
        <taxon>Bacteria</taxon>
        <taxon>Bacillati</taxon>
        <taxon>Cyanobacteriota</taxon>
        <taxon>Cyanophyceae</taxon>
        <taxon>Oscillatoriophycideae</taxon>
        <taxon>Chroococcales</taxon>
        <taxon>Microcystaceae</taxon>
        <taxon>Aphanocapsa</taxon>
    </lineage>
</organism>
<protein>
    <recommendedName>
        <fullName evidence="4">Peptide methionine sulfoxide reductase MsrA</fullName>
        <shortName evidence="4">Protein-methionine-S-oxide reductase</shortName>
        <ecNumber evidence="4">1.8.4.11</ecNumber>
    </recommendedName>
    <alternativeName>
        <fullName evidence="4">Peptide-methionine (S)-S-oxide reductase</fullName>
        <shortName evidence="4">Peptide Met(O) reductase</shortName>
    </alternativeName>
</protein>